<evidence type="ECO:0000313" key="9">
    <source>
        <dbReference type="EMBL" id="SVA25276.1"/>
    </source>
</evidence>
<proteinExistence type="predicted"/>
<keyword evidence="2" id="KW-0813">Transport</keyword>
<evidence type="ECO:0000259" key="8">
    <source>
        <dbReference type="PROSITE" id="PS50928"/>
    </source>
</evidence>
<dbReference type="Gene3D" id="1.10.3720.10">
    <property type="entry name" value="MetI-like"/>
    <property type="match status" value="1"/>
</dbReference>
<dbReference type="CDD" id="cd06261">
    <property type="entry name" value="TM_PBP2"/>
    <property type="match status" value="1"/>
</dbReference>
<dbReference type="SUPFAM" id="SSF161098">
    <property type="entry name" value="MetI-like"/>
    <property type="match status" value="1"/>
</dbReference>
<dbReference type="PANTHER" id="PTHR30465:SF66">
    <property type="entry name" value="INNER MEMBRANE ABC TRANSPORTER PERMEASE PROTEIN YEJB"/>
    <property type="match status" value="1"/>
</dbReference>
<keyword evidence="4 7" id="KW-0812">Transmembrane</keyword>
<organism evidence="9">
    <name type="scientific">marine metagenome</name>
    <dbReference type="NCBI Taxonomy" id="408172"/>
    <lineage>
        <taxon>unclassified sequences</taxon>
        <taxon>metagenomes</taxon>
        <taxon>ecological metagenomes</taxon>
    </lineage>
</organism>
<feature type="transmembrane region" description="Helical" evidence="7">
    <location>
        <begin position="342"/>
        <end position="368"/>
    </location>
</feature>
<dbReference type="EMBL" id="UINC01006069">
    <property type="protein sequence ID" value="SVA25276.1"/>
    <property type="molecule type" value="Genomic_DNA"/>
</dbReference>
<evidence type="ECO:0000256" key="7">
    <source>
        <dbReference type="SAM" id="Phobius"/>
    </source>
</evidence>
<keyword evidence="6 7" id="KW-0472">Membrane</keyword>
<feature type="transmembrane region" description="Helical" evidence="7">
    <location>
        <begin position="237"/>
        <end position="260"/>
    </location>
</feature>
<dbReference type="Pfam" id="PF00528">
    <property type="entry name" value="BPD_transp_1"/>
    <property type="match status" value="1"/>
</dbReference>
<dbReference type="GO" id="GO:0042884">
    <property type="term" value="P:microcin transport"/>
    <property type="evidence" value="ECO:0007669"/>
    <property type="project" value="TreeGrafter"/>
</dbReference>
<evidence type="ECO:0000256" key="4">
    <source>
        <dbReference type="ARBA" id="ARBA00022692"/>
    </source>
</evidence>
<evidence type="ECO:0000256" key="1">
    <source>
        <dbReference type="ARBA" id="ARBA00004651"/>
    </source>
</evidence>
<sequence>MTSYIIRRLLLMFPTLIGIITITFIAIQFVPGGPIDQMKSLLMGHGGALTEAGGNAMTGPGSKQRELDPKHFEELKKIYHLDKPLWERYLRTFIWYSPQNINIPLVESIFNYDNWEGFLVFKFGNSFYRNKSVLSLIKEKLPVSASLGVTSFFLTYTICIILGIAKAVKNGTRFDTWTSLIVLIGYSVPGFVLAIFLIVLLGPGDGAVTHLIPIAGLTSAGTPGYESWTFWEKFLDYLHHLAAPLFCYVLGGFATLTLLTKNAFLEEMRKQYVLTARAKGLPEKKVLFKHVLKNSLIPLVTGFPLAFLAMFFTGSLLLEQIFTLDGLGLLSYQAVIQRDYPIVLGTLFIFSLMALIGQLLTDLSYVLIDPRISFDESQG</sequence>
<dbReference type="PANTHER" id="PTHR30465">
    <property type="entry name" value="INNER MEMBRANE ABC TRANSPORTER"/>
    <property type="match status" value="1"/>
</dbReference>
<reference evidence="9" key="1">
    <citation type="submission" date="2018-05" db="EMBL/GenBank/DDBJ databases">
        <authorList>
            <person name="Lanie J.A."/>
            <person name="Ng W.-L."/>
            <person name="Kazmierczak K.M."/>
            <person name="Andrzejewski T.M."/>
            <person name="Davidsen T.M."/>
            <person name="Wayne K.J."/>
            <person name="Tettelin H."/>
            <person name="Glass J.I."/>
            <person name="Rusch D."/>
            <person name="Podicherti R."/>
            <person name="Tsui H.-C.T."/>
            <person name="Winkler M.E."/>
        </authorList>
    </citation>
    <scope>NUCLEOTIDE SEQUENCE</scope>
</reference>
<dbReference type="GO" id="GO:0055085">
    <property type="term" value="P:transmembrane transport"/>
    <property type="evidence" value="ECO:0007669"/>
    <property type="project" value="InterPro"/>
</dbReference>
<keyword evidence="3" id="KW-1003">Cell membrane</keyword>
<feature type="transmembrane region" description="Helical" evidence="7">
    <location>
        <begin position="296"/>
        <end position="322"/>
    </location>
</feature>
<feature type="transmembrane region" description="Helical" evidence="7">
    <location>
        <begin position="177"/>
        <end position="201"/>
    </location>
</feature>
<evidence type="ECO:0000256" key="5">
    <source>
        <dbReference type="ARBA" id="ARBA00022989"/>
    </source>
</evidence>
<gene>
    <name evidence="9" type="ORF">METZ01_LOCUS78130</name>
</gene>
<feature type="domain" description="ABC transmembrane type-1" evidence="8">
    <location>
        <begin position="141"/>
        <end position="361"/>
    </location>
</feature>
<comment type="subcellular location">
    <subcellularLocation>
        <location evidence="1">Cell membrane</location>
        <topology evidence="1">Multi-pass membrane protein</topology>
    </subcellularLocation>
</comment>
<evidence type="ECO:0000256" key="6">
    <source>
        <dbReference type="ARBA" id="ARBA00023136"/>
    </source>
</evidence>
<protein>
    <recommendedName>
        <fullName evidence="8">ABC transmembrane type-1 domain-containing protein</fullName>
    </recommendedName>
</protein>
<evidence type="ECO:0000256" key="2">
    <source>
        <dbReference type="ARBA" id="ARBA00022448"/>
    </source>
</evidence>
<keyword evidence="5 7" id="KW-1133">Transmembrane helix</keyword>
<feature type="transmembrane region" description="Helical" evidence="7">
    <location>
        <begin position="9"/>
        <end position="30"/>
    </location>
</feature>
<name>A0A381UAN4_9ZZZZ</name>
<dbReference type="InterPro" id="IPR035906">
    <property type="entry name" value="MetI-like_sf"/>
</dbReference>
<dbReference type="InterPro" id="IPR000515">
    <property type="entry name" value="MetI-like"/>
</dbReference>
<dbReference type="PROSITE" id="PS50928">
    <property type="entry name" value="ABC_TM1"/>
    <property type="match status" value="1"/>
</dbReference>
<dbReference type="AlphaFoldDB" id="A0A381UAN4"/>
<dbReference type="GO" id="GO:0005886">
    <property type="term" value="C:plasma membrane"/>
    <property type="evidence" value="ECO:0007669"/>
    <property type="project" value="UniProtKB-SubCell"/>
</dbReference>
<evidence type="ECO:0000256" key="3">
    <source>
        <dbReference type="ARBA" id="ARBA00022475"/>
    </source>
</evidence>
<accession>A0A381UAN4</accession>
<feature type="transmembrane region" description="Helical" evidence="7">
    <location>
        <begin position="143"/>
        <end position="165"/>
    </location>
</feature>